<sequence length="376" mass="42880">MLLYKNLSLIIIFCFACLFKSNTPVVTLIVKGSPKQVVRLQKVNEQGEYELTDSAFVEGNMTVKLRGGMQEGETPYLMRFSKSGTKYNRLILLDRETPTITIDYTNNKKTEIKGSVFTEELVAYTDKFTELSSEYNRRKEELLLSDFEKSSPNYISLKSNADVVLEELHKYVASTAMGTKSMVIAQNAMMCTELAIGQPLSTEQLALLKDRFGNRKLFLDYLVSYRNKKEIYAMPVAFVGKKLNDFARNNQNGAQISSKSLRGKVVLIDFWASWCRPCREESPYLVKARKDYAPKGFEILAVSIDEDTEKWKKAIMKDGTADFVHVIDTLAWKSDLVKQYDIKGIPFNLLVNKEGTIVAQNLRGEELLEKLKELIR</sequence>
<dbReference type="GO" id="GO:0016853">
    <property type="term" value="F:isomerase activity"/>
    <property type="evidence" value="ECO:0007669"/>
    <property type="project" value="UniProtKB-KW"/>
</dbReference>
<dbReference type="PROSITE" id="PS51352">
    <property type="entry name" value="THIOREDOXIN_2"/>
    <property type="match status" value="1"/>
</dbReference>
<dbReference type="InterPro" id="IPR036249">
    <property type="entry name" value="Thioredoxin-like_sf"/>
</dbReference>
<dbReference type="CDD" id="cd02966">
    <property type="entry name" value="TlpA_like_family"/>
    <property type="match status" value="1"/>
</dbReference>
<protein>
    <submittedName>
        <fullName evidence="6">Thiol-disulfide isomerase/thioredoxin</fullName>
    </submittedName>
</protein>
<evidence type="ECO:0000256" key="2">
    <source>
        <dbReference type="ARBA" id="ARBA00022748"/>
    </source>
</evidence>
<accession>A0A839GT59</accession>
<dbReference type="AlphaFoldDB" id="A0A839GT59"/>
<evidence type="ECO:0000256" key="3">
    <source>
        <dbReference type="ARBA" id="ARBA00023157"/>
    </source>
</evidence>
<evidence type="ECO:0000313" key="7">
    <source>
        <dbReference type="Proteomes" id="UP000563094"/>
    </source>
</evidence>
<keyword evidence="7" id="KW-1185">Reference proteome</keyword>
<evidence type="ECO:0000259" key="5">
    <source>
        <dbReference type="PROSITE" id="PS51352"/>
    </source>
</evidence>
<dbReference type="Pfam" id="PF00578">
    <property type="entry name" value="AhpC-TSA"/>
    <property type="match status" value="1"/>
</dbReference>
<comment type="caution">
    <text evidence="6">The sequence shown here is derived from an EMBL/GenBank/DDBJ whole genome shotgun (WGS) entry which is preliminary data.</text>
</comment>
<dbReference type="PANTHER" id="PTHR42852:SF6">
    <property type="entry name" value="THIOL:DISULFIDE INTERCHANGE PROTEIN DSBE"/>
    <property type="match status" value="1"/>
</dbReference>
<organism evidence="6 7">
    <name type="scientific">Rufibacter quisquiliarum</name>
    <dbReference type="NCBI Taxonomy" id="1549639"/>
    <lineage>
        <taxon>Bacteria</taxon>
        <taxon>Pseudomonadati</taxon>
        <taxon>Bacteroidota</taxon>
        <taxon>Cytophagia</taxon>
        <taxon>Cytophagales</taxon>
        <taxon>Hymenobacteraceae</taxon>
        <taxon>Rufibacter</taxon>
    </lineage>
</organism>
<keyword evidence="3" id="KW-1015">Disulfide bond</keyword>
<dbReference type="InterPro" id="IPR050553">
    <property type="entry name" value="Thioredoxin_ResA/DsbE_sf"/>
</dbReference>
<dbReference type="InterPro" id="IPR013766">
    <property type="entry name" value="Thioredoxin_domain"/>
</dbReference>
<comment type="subcellular location">
    <subcellularLocation>
        <location evidence="1">Cell envelope</location>
    </subcellularLocation>
</comment>
<evidence type="ECO:0000256" key="1">
    <source>
        <dbReference type="ARBA" id="ARBA00004196"/>
    </source>
</evidence>
<dbReference type="EMBL" id="JACJIQ010000008">
    <property type="protein sequence ID" value="MBA9077598.1"/>
    <property type="molecule type" value="Genomic_DNA"/>
</dbReference>
<proteinExistence type="predicted"/>
<dbReference type="PANTHER" id="PTHR42852">
    <property type="entry name" value="THIOL:DISULFIDE INTERCHANGE PROTEIN DSBE"/>
    <property type="match status" value="1"/>
</dbReference>
<evidence type="ECO:0000313" key="6">
    <source>
        <dbReference type="EMBL" id="MBA9077598.1"/>
    </source>
</evidence>
<dbReference type="SUPFAM" id="SSF52833">
    <property type="entry name" value="Thioredoxin-like"/>
    <property type="match status" value="1"/>
</dbReference>
<dbReference type="RefSeq" id="WP_182513093.1">
    <property type="nucleotide sequence ID" value="NZ_JACJIQ010000008.1"/>
</dbReference>
<dbReference type="Proteomes" id="UP000563094">
    <property type="component" value="Unassembled WGS sequence"/>
</dbReference>
<keyword evidence="6" id="KW-0413">Isomerase</keyword>
<dbReference type="GO" id="GO:0030313">
    <property type="term" value="C:cell envelope"/>
    <property type="evidence" value="ECO:0007669"/>
    <property type="project" value="UniProtKB-SubCell"/>
</dbReference>
<dbReference type="InterPro" id="IPR000866">
    <property type="entry name" value="AhpC/TSA"/>
</dbReference>
<keyword evidence="2" id="KW-0201">Cytochrome c-type biogenesis</keyword>
<dbReference type="Gene3D" id="3.40.30.10">
    <property type="entry name" value="Glutaredoxin"/>
    <property type="match status" value="1"/>
</dbReference>
<gene>
    <name evidence="6" type="ORF">FHS90_002316</name>
</gene>
<keyword evidence="4" id="KW-0676">Redox-active center</keyword>
<feature type="domain" description="Thioredoxin" evidence="5">
    <location>
        <begin position="237"/>
        <end position="376"/>
    </location>
</feature>
<dbReference type="GO" id="GO:0017004">
    <property type="term" value="P:cytochrome complex assembly"/>
    <property type="evidence" value="ECO:0007669"/>
    <property type="project" value="UniProtKB-KW"/>
</dbReference>
<reference evidence="6 7" key="1">
    <citation type="submission" date="2020-08" db="EMBL/GenBank/DDBJ databases">
        <title>Genomic Encyclopedia of Type Strains, Phase IV (KMG-IV): sequencing the most valuable type-strain genomes for metagenomic binning, comparative biology and taxonomic classification.</title>
        <authorList>
            <person name="Goeker M."/>
        </authorList>
    </citation>
    <scope>NUCLEOTIDE SEQUENCE [LARGE SCALE GENOMIC DNA]</scope>
    <source>
        <strain evidence="6 7">DSM 29854</strain>
    </source>
</reference>
<evidence type="ECO:0000256" key="4">
    <source>
        <dbReference type="ARBA" id="ARBA00023284"/>
    </source>
</evidence>
<name>A0A839GT59_9BACT</name>